<dbReference type="Proteomes" id="UP000085678">
    <property type="component" value="Unplaced"/>
</dbReference>
<dbReference type="RefSeq" id="XP_013388884.1">
    <property type="nucleotide sequence ID" value="XM_013533430.2"/>
</dbReference>
<dbReference type="PANTHER" id="PTHR12137:SF54">
    <property type="entry name" value="CARBOHYDRATE SULFOTRANSFERASE"/>
    <property type="match status" value="1"/>
</dbReference>
<organism evidence="10 14">
    <name type="scientific">Lingula anatina</name>
    <name type="common">Brachiopod</name>
    <name type="synonym">Lingula unguis</name>
    <dbReference type="NCBI Taxonomy" id="7574"/>
    <lineage>
        <taxon>Eukaryota</taxon>
        <taxon>Metazoa</taxon>
        <taxon>Spiralia</taxon>
        <taxon>Lophotrochozoa</taxon>
        <taxon>Brachiopoda</taxon>
        <taxon>Linguliformea</taxon>
        <taxon>Lingulata</taxon>
        <taxon>Lingulida</taxon>
        <taxon>Linguloidea</taxon>
        <taxon>Lingulidae</taxon>
        <taxon>Lingula</taxon>
    </lineage>
</organism>
<keyword evidence="4" id="KW-0812">Transmembrane</keyword>
<evidence type="ECO:0000256" key="7">
    <source>
        <dbReference type="ARBA" id="ARBA00023136"/>
    </source>
</evidence>
<gene>
    <name evidence="11 12 13 14" type="primary">LOC106157703</name>
</gene>
<dbReference type="GO" id="GO:0000139">
    <property type="term" value="C:Golgi membrane"/>
    <property type="evidence" value="ECO:0007669"/>
    <property type="project" value="UniProtKB-SubCell"/>
</dbReference>
<dbReference type="InterPro" id="IPR027417">
    <property type="entry name" value="P-loop_NTPase"/>
</dbReference>
<comment type="similarity">
    <text evidence="2 9">Belongs to the sulfotransferase 2 family.</text>
</comment>
<sequence>MKAARILVGLTICGAILYWWTIIFTAKHGNSLNHTSSPYIPHAERDTIGQRIWENFNWQNVSGEWVSIINKRNHMMQDRCGSLKKAPSGRLERRRWILVDDRNKFILCPLFKAASRNWRLVYQVISGHLNISGEQDIFNRRPDGFAYTRLDSYDDINIKKRLATYLKVLVVRHPMERIISAYKDQVLGLLGPQIKLYLNKHYPKQIEHKIGFADFLRFIVDKKATNSHWALVQDFCLPCHVMYDVIVHHEDLDTDAMNVIRLLGVEDIVPQFPSSHFTSNNPNQSLIYTYYNSIDRKLVEKVWKIYKEDASFFGYTLEL</sequence>
<keyword evidence="9" id="KW-0735">Signal-anchor</keyword>
<evidence type="ECO:0000313" key="13">
    <source>
        <dbReference type="RefSeq" id="XP_013388884.1"/>
    </source>
</evidence>
<evidence type="ECO:0000256" key="9">
    <source>
        <dbReference type="RuleBase" id="RU364020"/>
    </source>
</evidence>
<dbReference type="GeneID" id="106157703"/>
<comment type="subcellular location">
    <subcellularLocation>
        <location evidence="1 9">Golgi apparatus membrane</location>
        <topology evidence="1 9">Single-pass type II membrane protein</topology>
    </subcellularLocation>
</comment>
<evidence type="ECO:0000313" key="11">
    <source>
        <dbReference type="RefSeq" id="XP_013388882.1"/>
    </source>
</evidence>
<keyword evidence="10" id="KW-1185">Reference proteome</keyword>
<dbReference type="Pfam" id="PF03567">
    <property type="entry name" value="Sulfotransfer_2"/>
    <property type="match status" value="1"/>
</dbReference>
<dbReference type="KEGG" id="lak:106157703"/>
<dbReference type="AlphaFoldDB" id="A0A1S3HS73"/>
<keyword evidence="9" id="KW-0119">Carbohydrate metabolism</keyword>
<reference evidence="11 12" key="1">
    <citation type="submission" date="2025-04" db="UniProtKB">
        <authorList>
            <consortium name="RefSeq"/>
        </authorList>
    </citation>
    <scope>IDENTIFICATION</scope>
    <source>
        <tissue evidence="11 12">Gonads</tissue>
    </source>
</reference>
<dbReference type="GO" id="GO:0008146">
    <property type="term" value="F:sulfotransferase activity"/>
    <property type="evidence" value="ECO:0007669"/>
    <property type="project" value="InterPro"/>
</dbReference>
<keyword evidence="3 9" id="KW-0808">Transferase</keyword>
<dbReference type="SUPFAM" id="SSF52540">
    <property type="entry name" value="P-loop containing nucleoside triphosphate hydrolases"/>
    <property type="match status" value="1"/>
</dbReference>
<dbReference type="RefSeq" id="XP_013388882.1">
    <property type="nucleotide sequence ID" value="XM_013533428.2"/>
</dbReference>
<accession>A0A1S3HS73</accession>
<keyword evidence="5" id="KW-1133">Transmembrane helix</keyword>
<evidence type="ECO:0000256" key="3">
    <source>
        <dbReference type="ARBA" id="ARBA00022679"/>
    </source>
</evidence>
<dbReference type="STRING" id="7574.A0A1S3HS73"/>
<dbReference type="RefSeq" id="XP_013388883.1">
    <property type="nucleotide sequence ID" value="XM_013533429.1"/>
</dbReference>
<dbReference type="EC" id="2.8.2.-" evidence="9"/>
<protein>
    <recommendedName>
        <fullName evidence="9">Carbohydrate sulfotransferase</fullName>
        <ecNumber evidence="9">2.8.2.-</ecNumber>
    </recommendedName>
</protein>
<evidence type="ECO:0000256" key="6">
    <source>
        <dbReference type="ARBA" id="ARBA00023034"/>
    </source>
</evidence>
<evidence type="ECO:0000256" key="4">
    <source>
        <dbReference type="ARBA" id="ARBA00022692"/>
    </source>
</evidence>
<name>A0A1S3HS73_LINAN</name>
<evidence type="ECO:0000256" key="8">
    <source>
        <dbReference type="ARBA" id="ARBA00023180"/>
    </source>
</evidence>
<keyword evidence="7" id="KW-0472">Membrane</keyword>
<dbReference type="PANTHER" id="PTHR12137">
    <property type="entry name" value="CARBOHYDRATE SULFOTRANSFERASE"/>
    <property type="match status" value="1"/>
</dbReference>
<evidence type="ECO:0000256" key="2">
    <source>
        <dbReference type="ARBA" id="ARBA00006339"/>
    </source>
</evidence>
<evidence type="ECO:0000313" key="10">
    <source>
        <dbReference type="Proteomes" id="UP000085678"/>
    </source>
</evidence>
<evidence type="ECO:0000313" key="12">
    <source>
        <dbReference type="RefSeq" id="XP_013388883.1"/>
    </source>
</evidence>
<proteinExistence type="inferred from homology"/>
<keyword evidence="6 9" id="KW-0333">Golgi apparatus</keyword>
<dbReference type="InterPro" id="IPR018011">
    <property type="entry name" value="Carb_sulfotrans_8-10"/>
</dbReference>
<evidence type="ECO:0000256" key="1">
    <source>
        <dbReference type="ARBA" id="ARBA00004323"/>
    </source>
</evidence>
<evidence type="ECO:0000256" key="5">
    <source>
        <dbReference type="ARBA" id="ARBA00022989"/>
    </source>
</evidence>
<dbReference type="GO" id="GO:0016051">
    <property type="term" value="P:carbohydrate biosynthetic process"/>
    <property type="evidence" value="ECO:0007669"/>
    <property type="project" value="InterPro"/>
</dbReference>
<dbReference type="OrthoDB" id="2019940at2759"/>
<dbReference type="RefSeq" id="XP_013388885.1">
    <property type="nucleotide sequence ID" value="XM_013533431.2"/>
</dbReference>
<evidence type="ECO:0000313" key="14">
    <source>
        <dbReference type="RefSeq" id="XP_013388885.1"/>
    </source>
</evidence>
<keyword evidence="8 9" id="KW-0325">Glycoprotein</keyword>
<dbReference type="InterPro" id="IPR005331">
    <property type="entry name" value="Sulfotransferase"/>
</dbReference>